<proteinExistence type="predicted"/>
<organism evidence="1 2">
    <name type="scientific">Boeremia exigua</name>
    <dbReference type="NCBI Taxonomy" id="749465"/>
    <lineage>
        <taxon>Eukaryota</taxon>
        <taxon>Fungi</taxon>
        <taxon>Dikarya</taxon>
        <taxon>Ascomycota</taxon>
        <taxon>Pezizomycotina</taxon>
        <taxon>Dothideomycetes</taxon>
        <taxon>Pleosporomycetidae</taxon>
        <taxon>Pleosporales</taxon>
        <taxon>Pleosporineae</taxon>
        <taxon>Didymellaceae</taxon>
        <taxon>Boeremia</taxon>
    </lineage>
</organism>
<sequence>MKFSVAAILAAAPAILASPVKRQDAEKFGLLSIRSGDANVHLRSIDAINGYFYIGRQAGNATVLQGSNESGFSLATSAAGTQQVYVEATHGAIPGALAYNAAGSDVPGTGITEGFSVDDNSFSFAGASWVACPTQGAYIVQAIALEGDVPEFCVSIAIKPITQ</sequence>
<comment type="caution">
    <text evidence="1">The sequence shown here is derived from an EMBL/GenBank/DDBJ whole genome shotgun (WGS) entry which is preliminary data.</text>
</comment>
<gene>
    <name evidence="1" type="ORF">OPT61_g609</name>
</gene>
<reference evidence="1" key="1">
    <citation type="submission" date="2022-11" db="EMBL/GenBank/DDBJ databases">
        <title>Genome Sequence of Boeremia exigua.</title>
        <authorList>
            <person name="Buettner E."/>
        </authorList>
    </citation>
    <scope>NUCLEOTIDE SEQUENCE</scope>
    <source>
        <strain evidence="1">CU02</strain>
    </source>
</reference>
<keyword evidence="2" id="KW-1185">Reference proteome</keyword>
<evidence type="ECO:0000313" key="2">
    <source>
        <dbReference type="Proteomes" id="UP001153331"/>
    </source>
</evidence>
<dbReference type="Proteomes" id="UP001153331">
    <property type="component" value="Unassembled WGS sequence"/>
</dbReference>
<protein>
    <submittedName>
        <fullName evidence="1">Uncharacterized protein</fullName>
    </submittedName>
</protein>
<evidence type="ECO:0000313" key="1">
    <source>
        <dbReference type="EMBL" id="KAJ8118399.1"/>
    </source>
</evidence>
<accession>A0ACC2IT54</accession>
<dbReference type="EMBL" id="JAPHNI010000020">
    <property type="protein sequence ID" value="KAJ8118399.1"/>
    <property type="molecule type" value="Genomic_DNA"/>
</dbReference>
<name>A0ACC2IT54_9PLEO</name>